<sequence>MRHKERMQGNIYIISEHKSTLQQTYNALIPIVERFNNQSEGKAPLYGVGRQLLDSPKARLNLAMTTGLEDNAEERELFSGSKSYNRDLAVFVIAVPRNLRRLCIIDENDDDDYKHIIAQAKRLGPVIIAVVGPPPTPRGPGGHPPQQPIVNGLYDQSLERLFEIQPKLRPFKQKGLFFSFVEFLNEVQIAQFLSILKPHNIKSLKPDDLNCTIL</sequence>
<accession>A0A7S4G140</accession>
<dbReference type="EMBL" id="HBJA01095419">
    <property type="protein sequence ID" value="CAE0821874.1"/>
    <property type="molecule type" value="Transcribed_RNA"/>
</dbReference>
<gene>
    <name evidence="1" type="ORF">EGYM00163_LOCUS33049</name>
</gene>
<proteinExistence type="predicted"/>
<evidence type="ECO:0000313" key="1">
    <source>
        <dbReference type="EMBL" id="CAE0821874.1"/>
    </source>
</evidence>
<name>A0A7S4G140_9EUGL</name>
<organism evidence="1">
    <name type="scientific">Eutreptiella gymnastica</name>
    <dbReference type="NCBI Taxonomy" id="73025"/>
    <lineage>
        <taxon>Eukaryota</taxon>
        <taxon>Discoba</taxon>
        <taxon>Euglenozoa</taxon>
        <taxon>Euglenida</taxon>
        <taxon>Spirocuta</taxon>
        <taxon>Euglenophyceae</taxon>
        <taxon>Eutreptiales</taxon>
        <taxon>Eutreptiaceae</taxon>
        <taxon>Eutreptiella</taxon>
    </lineage>
</organism>
<dbReference type="AlphaFoldDB" id="A0A7S4G140"/>
<reference evidence="1" key="1">
    <citation type="submission" date="2021-01" db="EMBL/GenBank/DDBJ databases">
        <authorList>
            <person name="Corre E."/>
            <person name="Pelletier E."/>
            <person name="Niang G."/>
            <person name="Scheremetjew M."/>
            <person name="Finn R."/>
            <person name="Kale V."/>
            <person name="Holt S."/>
            <person name="Cochrane G."/>
            <person name="Meng A."/>
            <person name="Brown T."/>
            <person name="Cohen L."/>
        </authorList>
    </citation>
    <scope>NUCLEOTIDE SEQUENCE</scope>
    <source>
        <strain evidence="1">CCMP1594</strain>
    </source>
</reference>
<protein>
    <submittedName>
        <fullName evidence="1">Uncharacterized protein</fullName>
    </submittedName>
</protein>